<accession>A0ACB1ASE8</accession>
<proteinExistence type="predicted"/>
<gene>
    <name evidence="1" type="ORF">MENTE1834_LOCUS42505</name>
</gene>
<organism evidence="1 2">
    <name type="scientific">Meloidogyne enterolobii</name>
    <name type="common">Root-knot nematode worm</name>
    <name type="synonym">Meloidogyne mayaguensis</name>
    <dbReference type="NCBI Taxonomy" id="390850"/>
    <lineage>
        <taxon>Eukaryota</taxon>
        <taxon>Metazoa</taxon>
        <taxon>Ecdysozoa</taxon>
        <taxon>Nematoda</taxon>
        <taxon>Chromadorea</taxon>
        <taxon>Rhabditida</taxon>
        <taxon>Tylenchina</taxon>
        <taxon>Tylenchomorpha</taxon>
        <taxon>Tylenchoidea</taxon>
        <taxon>Meloidogynidae</taxon>
        <taxon>Meloidogyninae</taxon>
        <taxon>Meloidogyne</taxon>
    </lineage>
</organism>
<protein>
    <submittedName>
        <fullName evidence="1">Uncharacterized protein</fullName>
    </submittedName>
</protein>
<name>A0ACB1ASE8_MELEN</name>
<reference evidence="1" key="1">
    <citation type="submission" date="2023-11" db="EMBL/GenBank/DDBJ databases">
        <authorList>
            <person name="Poullet M."/>
        </authorList>
    </citation>
    <scope>NUCLEOTIDE SEQUENCE</scope>
    <source>
        <strain evidence="1">E1834</strain>
    </source>
</reference>
<dbReference type="EMBL" id="CAVMJV010000112">
    <property type="protein sequence ID" value="CAK5102364.1"/>
    <property type="molecule type" value="Genomic_DNA"/>
</dbReference>
<comment type="caution">
    <text evidence="1">The sequence shown here is derived from an EMBL/GenBank/DDBJ whole genome shotgun (WGS) entry which is preliminary data.</text>
</comment>
<evidence type="ECO:0000313" key="1">
    <source>
        <dbReference type="EMBL" id="CAK5102364.1"/>
    </source>
</evidence>
<evidence type="ECO:0000313" key="2">
    <source>
        <dbReference type="Proteomes" id="UP001497535"/>
    </source>
</evidence>
<sequence>MDNLTCTVYTDNGLNICSQFHYDHQRKRSLPRICSWRNATYTEGDCTNLCCGKGYTVSHQVVPYKCQCKFIWCCRVECKDCLEHRWVSTCNT</sequence>
<dbReference type="Proteomes" id="UP001497535">
    <property type="component" value="Unassembled WGS sequence"/>
</dbReference>
<keyword evidence="2" id="KW-1185">Reference proteome</keyword>